<proteinExistence type="predicted"/>
<comment type="caution">
    <text evidence="1">The sequence shown here is derived from an EMBL/GenBank/DDBJ whole genome shotgun (WGS) entry which is preliminary data.</text>
</comment>
<dbReference type="SUPFAM" id="SSF51445">
    <property type="entry name" value="(Trans)glycosidases"/>
    <property type="match status" value="1"/>
</dbReference>
<dbReference type="EMBL" id="QRDZ01000015">
    <property type="protein sequence ID" value="RED75408.1"/>
    <property type="molecule type" value="Genomic_DNA"/>
</dbReference>
<dbReference type="OrthoDB" id="9807519at2"/>
<organism evidence="1 2">
    <name type="scientific">Cohnella phaseoli</name>
    <dbReference type="NCBI Taxonomy" id="456490"/>
    <lineage>
        <taxon>Bacteria</taxon>
        <taxon>Bacillati</taxon>
        <taxon>Bacillota</taxon>
        <taxon>Bacilli</taxon>
        <taxon>Bacillales</taxon>
        <taxon>Paenibacillaceae</taxon>
        <taxon>Cohnella</taxon>
    </lineage>
</organism>
<keyword evidence="2" id="KW-1185">Reference proteome</keyword>
<dbReference type="Pfam" id="PF02065">
    <property type="entry name" value="Melibiase"/>
    <property type="match status" value="1"/>
</dbReference>
<dbReference type="Proteomes" id="UP000256977">
    <property type="component" value="Unassembled WGS sequence"/>
</dbReference>
<protein>
    <submittedName>
        <fullName evidence="1">Alpha-galactosidase</fullName>
    </submittedName>
</protein>
<dbReference type="InterPro" id="IPR002252">
    <property type="entry name" value="Glyco_hydro_36"/>
</dbReference>
<dbReference type="InterPro" id="IPR013785">
    <property type="entry name" value="Aldolase_TIM"/>
</dbReference>
<dbReference type="InterPro" id="IPR050985">
    <property type="entry name" value="Alpha-glycosidase_related"/>
</dbReference>
<dbReference type="GO" id="GO:0004557">
    <property type="term" value="F:alpha-galactosidase activity"/>
    <property type="evidence" value="ECO:0007669"/>
    <property type="project" value="InterPro"/>
</dbReference>
<evidence type="ECO:0000313" key="2">
    <source>
        <dbReference type="Proteomes" id="UP000256977"/>
    </source>
</evidence>
<name>A0A3D9JN08_9BACL</name>
<reference evidence="1 2" key="1">
    <citation type="submission" date="2018-07" db="EMBL/GenBank/DDBJ databases">
        <title>Genomic Encyclopedia of Type Strains, Phase III (KMG-III): the genomes of soil and plant-associated and newly described type strains.</title>
        <authorList>
            <person name="Whitman W."/>
        </authorList>
    </citation>
    <scope>NUCLEOTIDE SEQUENCE [LARGE SCALE GENOMIC DNA]</scope>
    <source>
        <strain evidence="1 2">CECT 7287</strain>
    </source>
</reference>
<dbReference type="Gene3D" id="3.20.20.70">
    <property type="entry name" value="Aldolase class I"/>
    <property type="match status" value="1"/>
</dbReference>
<dbReference type="GO" id="GO:0016052">
    <property type="term" value="P:carbohydrate catabolic process"/>
    <property type="evidence" value="ECO:0007669"/>
    <property type="project" value="InterPro"/>
</dbReference>
<dbReference type="AlphaFoldDB" id="A0A3D9JN08"/>
<accession>A0A3D9JN08</accession>
<dbReference type="PANTHER" id="PTHR43053">
    <property type="entry name" value="GLYCOSIDASE FAMILY 31"/>
    <property type="match status" value="1"/>
</dbReference>
<dbReference type="CDD" id="cd14791">
    <property type="entry name" value="GH36"/>
    <property type="match status" value="1"/>
</dbReference>
<evidence type="ECO:0000313" key="1">
    <source>
        <dbReference type="EMBL" id="RED75408.1"/>
    </source>
</evidence>
<dbReference type="RefSeq" id="WP_116062147.1">
    <property type="nucleotide sequence ID" value="NZ_QRDZ01000015.1"/>
</dbReference>
<dbReference type="InterPro" id="IPR017853">
    <property type="entry name" value="GH"/>
</dbReference>
<gene>
    <name evidence="1" type="ORF">DFP98_11523</name>
</gene>
<sequence>MVRTDRIDIEVRSGSEDREFRFSVEPVAHGEGEGIAYYRFAMEGDEPRIPEAVRLSWMFPAVDIAGYWDPGANRERGIRIDFNEPFQAKATSLAPVCSLYNAAGRNRLTVALSDAMRPIRMRAGLHEETAEFELWLELFTEACPPMDRYEATIRIDTRDIFYADSLREVGEWWAGLPGYEPAAVPEIARLPMYSTWYSFHQQLDPAEIEKQCLLAKELGCEAVIIDDGWQTLNNERGYAYCGDWEVSPDRIPDMKGFVDRVHALGMKFILWYSVPFVGRHSKAWNRFAGKYINTYDGPDTAVFDPRFPEVREYLIGIYERALREWDIDGFKLDFVDSFNLSEEMRYTLGEGRDYDSVPEAVDRLLSDVMERLRAVKPDVMIEFRQKYIGPLMRKYGNMFRVADCPNSYSQNRIGSIDIRLLSGNTAVHSDMMMWHPGDKPENVALQFIHALFSVPQLSVLIDRIPEEHRRVVGFWLSFWREYRELLLDAPLHPSAPDFLYPVVYARDGRRYLAAVYGQGVVAKADERSDDYLFVNGTADDAIIVQLGEKLVGTMTVLDCGGSEISRVNVRLDEGVHRLKMPPSGLLHMRRSDTSIDGER</sequence>